<dbReference type="EMBL" id="JAUBDJ010000005">
    <property type="protein sequence ID" value="MDW0117204.1"/>
    <property type="molecule type" value="Genomic_DNA"/>
</dbReference>
<dbReference type="PROSITE" id="PS51257">
    <property type="entry name" value="PROKAR_LIPOPROTEIN"/>
    <property type="match status" value="1"/>
</dbReference>
<accession>A0AAW9A840</accession>
<evidence type="ECO:0000313" key="3">
    <source>
        <dbReference type="Proteomes" id="UP001271648"/>
    </source>
</evidence>
<evidence type="ECO:0000313" key="2">
    <source>
        <dbReference type="EMBL" id="MDW0117204.1"/>
    </source>
</evidence>
<organism evidence="2 3">
    <name type="scientific">Sporosarcina thermotolerans</name>
    <dbReference type="NCBI Taxonomy" id="633404"/>
    <lineage>
        <taxon>Bacteria</taxon>
        <taxon>Bacillati</taxon>
        <taxon>Bacillota</taxon>
        <taxon>Bacilli</taxon>
        <taxon>Bacillales</taxon>
        <taxon>Caryophanaceae</taxon>
        <taxon>Sporosarcina</taxon>
    </lineage>
</organism>
<dbReference type="Proteomes" id="UP001271648">
    <property type="component" value="Unassembled WGS sequence"/>
</dbReference>
<evidence type="ECO:0000256" key="1">
    <source>
        <dbReference type="SAM" id="SignalP"/>
    </source>
</evidence>
<keyword evidence="3" id="KW-1185">Reference proteome</keyword>
<dbReference type="AlphaFoldDB" id="A0AAW9A840"/>
<dbReference type="RefSeq" id="WP_283732078.1">
    <property type="nucleotide sequence ID" value="NZ_CP125968.1"/>
</dbReference>
<reference evidence="2 3" key="1">
    <citation type="submission" date="2023-06" db="EMBL/GenBank/DDBJ databases">
        <title>Sporosarcina sp. nov., isolated from Korean traditional fermented seafood 'Jeotgal'.</title>
        <authorList>
            <person name="Yang A.I."/>
            <person name="Shin N.-R."/>
        </authorList>
    </citation>
    <scope>NUCLEOTIDE SEQUENCE [LARGE SCALE GENOMIC DNA]</scope>
    <source>
        <strain evidence="2 3">KCTC43456</strain>
    </source>
</reference>
<gene>
    <name evidence="2" type="ORF">QTL97_09665</name>
</gene>
<proteinExistence type="predicted"/>
<keyword evidence="1" id="KW-0732">Signal</keyword>
<evidence type="ECO:0008006" key="4">
    <source>
        <dbReference type="Google" id="ProtNLM"/>
    </source>
</evidence>
<sequence length="198" mass="21928">MNRLFMIVALLLFLLSACSNNDSKSNIISAAELTEREKALLSTISDKSFVFDFNIDSEYKVVSAWIEKYEFGEMVHNKISPMTTPVEGDGSIIFVTSKVNANQQQPTFNIGVSGNGSTGSISGLDTTSYDLDSMSSVWGSFQEENKSIEGEVVLASICYVSDGPMRSLTTDFYNDVDGHMNKLENYDVVYLLKAEFKK</sequence>
<comment type="caution">
    <text evidence="2">The sequence shown here is derived from an EMBL/GenBank/DDBJ whole genome shotgun (WGS) entry which is preliminary data.</text>
</comment>
<name>A0AAW9A840_9BACL</name>
<feature type="signal peptide" evidence="1">
    <location>
        <begin position="1"/>
        <end position="21"/>
    </location>
</feature>
<feature type="chain" id="PRO_5043532891" description="Lipoprotein" evidence="1">
    <location>
        <begin position="22"/>
        <end position="198"/>
    </location>
</feature>
<protein>
    <recommendedName>
        <fullName evidence="4">Lipoprotein</fullName>
    </recommendedName>
</protein>